<sequence>MSAMETLVRSKLKIKVKCARIGSERISCQNGSKADVPVSNGEVPALSGCNKRKHDLTNEDRMDKRRKMDPMVKRQCNSIVDVLLGHRHGFAFKCPVDPVLLNIPDYFSIISHPMDLGTVKSKLAGNSYFTAEEFAADVKLTFSNAMLYNPPDNCVHHMAKELECIFLKRWKLLEAKWNREMENAQKGTISGAVVPVKSCSSNSGPSGPSGLHQRSTVQSSTLSSSVKITKVGEDSGKILNKKPHLNSSSVETPRKASMSTEEKAKLKKDLMEILVGRTSQKLQSWFKKLGIQSWKKEVIALEFDKFRDDMLWQLKSVLQDAKENVSKISATTVIGSDQSSLGLAGDINEASSLSRTDHLVPVPVTTSSEGQPPAVTDEVDLKKALRAAMLKMRYAETISKANSGKADSGNVQQEIERLQREEANVKALMRSEELKKEEQRKKERKAARDGLDMMEKTAEYEDSLLVFRELEKLCGCYVSYESGLRVVLKDCYTRKVIKPLELLGLCLKDDFVADDDEASMNCEMEEGEILE</sequence>
<keyword evidence="1 2" id="KW-0103">Bromodomain</keyword>
<dbReference type="AlphaFoldDB" id="A0AAV1BXN9"/>
<evidence type="ECO:0000313" key="6">
    <source>
        <dbReference type="EMBL" id="CAI9087892.1"/>
    </source>
</evidence>
<dbReference type="PROSITE" id="PS50014">
    <property type="entry name" value="BROMODOMAIN_2"/>
    <property type="match status" value="1"/>
</dbReference>
<evidence type="ECO:0000256" key="4">
    <source>
        <dbReference type="SAM" id="MobiDB-lite"/>
    </source>
</evidence>
<dbReference type="SUPFAM" id="SSF47370">
    <property type="entry name" value="Bromodomain"/>
    <property type="match status" value="1"/>
</dbReference>
<dbReference type="InterPro" id="IPR036427">
    <property type="entry name" value="Bromodomain-like_sf"/>
</dbReference>
<dbReference type="SMART" id="SM00297">
    <property type="entry name" value="BROMO"/>
    <property type="match status" value="1"/>
</dbReference>
<evidence type="ECO:0000256" key="2">
    <source>
        <dbReference type="PROSITE-ProRule" id="PRU00035"/>
    </source>
</evidence>
<evidence type="ECO:0000256" key="3">
    <source>
        <dbReference type="SAM" id="Coils"/>
    </source>
</evidence>
<name>A0AAV1BXN9_OLDCO</name>
<keyword evidence="7" id="KW-1185">Reference proteome</keyword>
<dbReference type="PANTHER" id="PTHR46136">
    <property type="entry name" value="TRANSCRIPTION FACTOR GTE8"/>
    <property type="match status" value="1"/>
</dbReference>
<dbReference type="Gene3D" id="1.20.920.10">
    <property type="entry name" value="Bromodomain-like"/>
    <property type="match status" value="1"/>
</dbReference>
<dbReference type="Pfam" id="PF00439">
    <property type="entry name" value="Bromodomain"/>
    <property type="match status" value="1"/>
</dbReference>
<dbReference type="InterPro" id="IPR052442">
    <property type="entry name" value="Env_Response_Regulator"/>
</dbReference>
<proteinExistence type="predicted"/>
<evidence type="ECO:0000313" key="7">
    <source>
        <dbReference type="Proteomes" id="UP001161247"/>
    </source>
</evidence>
<feature type="domain" description="Bromo" evidence="5">
    <location>
        <begin position="84"/>
        <end position="156"/>
    </location>
</feature>
<dbReference type="InterPro" id="IPR001487">
    <property type="entry name" value="Bromodomain"/>
</dbReference>
<keyword evidence="3" id="KW-0175">Coiled coil</keyword>
<protein>
    <submittedName>
        <fullName evidence="6">OLC1v1022082C1</fullName>
    </submittedName>
</protein>
<dbReference type="Proteomes" id="UP001161247">
    <property type="component" value="Chromosome 1"/>
</dbReference>
<dbReference type="EMBL" id="OX459118">
    <property type="protein sequence ID" value="CAI9087892.1"/>
    <property type="molecule type" value="Genomic_DNA"/>
</dbReference>
<accession>A0AAV1BXN9</accession>
<gene>
    <name evidence="6" type="ORF">OLC1_LOCUS604</name>
</gene>
<feature type="coiled-coil region" evidence="3">
    <location>
        <begin position="408"/>
        <end position="448"/>
    </location>
</feature>
<reference evidence="6" key="1">
    <citation type="submission" date="2023-03" db="EMBL/GenBank/DDBJ databases">
        <authorList>
            <person name="Julca I."/>
        </authorList>
    </citation>
    <scope>NUCLEOTIDE SEQUENCE</scope>
</reference>
<dbReference type="PANTHER" id="PTHR46136:SF19">
    <property type="entry name" value="TRANSCRIPTION FACTOR GTE12"/>
    <property type="match status" value="1"/>
</dbReference>
<organism evidence="6 7">
    <name type="scientific">Oldenlandia corymbosa var. corymbosa</name>
    <dbReference type="NCBI Taxonomy" id="529605"/>
    <lineage>
        <taxon>Eukaryota</taxon>
        <taxon>Viridiplantae</taxon>
        <taxon>Streptophyta</taxon>
        <taxon>Embryophyta</taxon>
        <taxon>Tracheophyta</taxon>
        <taxon>Spermatophyta</taxon>
        <taxon>Magnoliopsida</taxon>
        <taxon>eudicotyledons</taxon>
        <taxon>Gunneridae</taxon>
        <taxon>Pentapetalae</taxon>
        <taxon>asterids</taxon>
        <taxon>lamiids</taxon>
        <taxon>Gentianales</taxon>
        <taxon>Rubiaceae</taxon>
        <taxon>Rubioideae</taxon>
        <taxon>Spermacoceae</taxon>
        <taxon>Hedyotis-Oldenlandia complex</taxon>
        <taxon>Oldenlandia</taxon>
    </lineage>
</organism>
<evidence type="ECO:0000256" key="1">
    <source>
        <dbReference type="ARBA" id="ARBA00023117"/>
    </source>
</evidence>
<feature type="region of interest" description="Disordered" evidence="4">
    <location>
        <begin position="198"/>
        <end position="224"/>
    </location>
</feature>
<feature type="region of interest" description="Disordered" evidence="4">
    <location>
        <begin position="237"/>
        <end position="262"/>
    </location>
</feature>
<evidence type="ECO:0000259" key="5">
    <source>
        <dbReference type="PROSITE" id="PS50014"/>
    </source>
</evidence>
<dbReference type="PRINTS" id="PR00503">
    <property type="entry name" value="BROMODOMAIN"/>
</dbReference>